<accession>A0A1J4SDP1</accession>
<evidence type="ECO:0000256" key="1">
    <source>
        <dbReference type="ARBA" id="ARBA00004651"/>
    </source>
</evidence>
<dbReference type="InterPro" id="IPR035906">
    <property type="entry name" value="MetI-like_sf"/>
</dbReference>
<comment type="similarity">
    <text evidence="7">Belongs to the binding-protein-dependent transport system permease family.</text>
</comment>
<evidence type="ECO:0000313" key="10">
    <source>
        <dbReference type="Proteomes" id="UP000182278"/>
    </source>
</evidence>
<dbReference type="AlphaFoldDB" id="A0A1J4SDP1"/>
<dbReference type="SUPFAM" id="SSF161098">
    <property type="entry name" value="MetI-like"/>
    <property type="match status" value="1"/>
</dbReference>
<evidence type="ECO:0000256" key="2">
    <source>
        <dbReference type="ARBA" id="ARBA00022448"/>
    </source>
</evidence>
<dbReference type="PANTHER" id="PTHR30465">
    <property type="entry name" value="INNER MEMBRANE ABC TRANSPORTER"/>
    <property type="match status" value="1"/>
</dbReference>
<keyword evidence="6 7" id="KW-0472">Membrane</keyword>
<evidence type="ECO:0000256" key="7">
    <source>
        <dbReference type="RuleBase" id="RU363032"/>
    </source>
</evidence>
<dbReference type="InterPro" id="IPR000515">
    <property type="entry name" value="MetI-like"/>
</dbReference>
<feature type="transmembrane region" description="Helical" evidence="7">
    <location>
        <begin position="290"/>
        <end position="316"/>
    </location>
</feature>
<feature type="transmembrane region" description="Helical" evidence="7">
    <location>
        <begin position="190"/>
        <end position="208"/>
    </location>
</feature>
<evidence type="ECO:0000259" key="8">
    <source>
        <dbReference type="PROSITE" id="PS50928"/>
    </source>
</evidence>
<dbReference type="PROSITE" id="PS50928">
    <property type="entry name" value="ABC_TM1"/>
    <property type="match status" value="1"/>
</dbReference>
<dbReference type="GO" id="GO:0055085">
    <property type="term" value="P:transmembrane transport"/>
    <property type="evidence" value="ECO:0007669"/>
    <property type="project" value="InterPro"/>
</dbReference>
<feature type="transmembrane region" description="Helical" evidence="7">
    <location>
        <begin position="136"/>
        <end position="159"/>
    </location>
</feature>
<sequence length="323" mass="36270">MWNYIARRLFMMIPVLFGITIITFIVIHLAPGSPTDIVAQAGPKVSFEARERLTKLYGLDQPLHIQYLNWLKRFIKLDFGSSFKDDRPVMEKILERLPATLFLEGLSLFLIFLIAIPVGVLSAARQYSIFDKFTTILVFIGVSVPSFWLALLLMISFGVKLNWLPISGMRSIGSEYLPIWARTIDYTKHLIMPVFVSAFGGIASLSRYTRAGMLEAIRQDYIRTARAKGLSENVVIYKHALRNALLPVITIVGFSIPGLIGGSFIIETIFAWPGMGRLGYLAIMERDYPLIMGVGAVAAFLTLLGNLVADILYAWADPRVRYK</sequence>
<protein>
    <submittedName>
        <fullName evidence="9">Diguanylate cyclase</fullName>
    </submittedName>
</protein>
<evidence type="ECO:0000256" key="6">
    <source>
        <dbReference type="ARBA" id="ARBA00023136"/>
    </source>
</evidence>
<keyword evidence="5 7" id="KW-1133">Transmembrane helix</keyword>
<keyword evidence="3" id="KW-1003">Cell membrane</keyword>
<dbReference type="CDD" id="cd06261">
    <property type="entry name" value="TM_PBP2"/>
    <property type="match status" value="1"/>
</dbReference>
<feature type="transmembrane region" description="Helical" evidence="7">
    <location>
        <begin position="244"/>
        <end position="270"/>
    </location>
</feature>
<dbReference type="Pfam" id="PF00528">
    <property type="entry name" value="BPD_transp_1"/>
    <property type="match status" value="1"/>
</dbReference>
<dbReference type="GO" id="GO:0005886">
    <property type="term" value="C:plasma membrane"/>
    <property type="evidence" value="ECO:0007669"/>
    <property type="project" value="UniProtKB-SubCell"/>
</dbReference>
<dbReference type="InterPro" id="IPR045621">
    <property type="entry name" value="BPD_transp_1_N"/>
</dbReference>
<organism evidence="9 10">
    <name type="scientific">Candidatus Desantisbacteria bacterium CG1_02_38_46</name>
    <dbReference type="NCBI Taxonomy" id="1817893"/>
    <lineage>
        <taxon>Bacteria</taxon>
        <taxon>Candidatus Desantisiibacteriota</taxon>
    </lineage>
</organism>
<keyword evidence="2 7" id="KW-0813">Transport</keyword>
<dbReference type="Pfam" id="PF19300">
    <property type="entry name" value="BPD_transp_1_N"/>
    <property type="match status" value="1"/>
</dbReference>
<gene>
    <name evidence="9" type="ORF">AUJ66_02820</name>
</gene>
<evidence type="ECO:0000256" key="5">
    <source>
        <dbReference type="ARBA" id="ARBA00022989"/>
    </source>
</evidence>
<dbReference type="PANTHER" id="PTHR30465:SF0">
    <property type="entry name" value="OLIGOPEPTIDE TRANSPORT SYSTEM PERMEASE PROTEIN APPB"/>
    <property type="match status" value="1"/>
</dbReference>
<evidence type="ECO:0000256" key="4">
    <source>
        <dbReference type="ARBA" id="ARBA00022692"/>
    </source>
</evidence>
<comment type="caution">
    <text evidence="9">The sequence shown here is derived from an EMBL/GenBank/DDBJ whole genome shotgun (WGS) entry which is preliminary data.</text>
</comment>
<dbReference type="Gene3D" id="1.10.3720.10">
    <property type="entry name" value="MetI-like"/>
    <property type="match status" value="1"/>
</dbReference>
<evidence type="ECO:0000256" key="3">
    <source>
        <dbReference type="ARBA" id="ARBA00022475"/>
    </source>
</evidence>
<feature type="domain" description="ABC transmembrane type-1" evidence="8">
    <location>
        <begin position="97"/>
        <end position="313"/>
    </location>
</feature>
<dbReference type="EMBL" id="MNUO01000044">
    <property type="protein sequence ID" value="OIN97561.1"/>
    <property type="molecule type" value="Genomic_DNA"/>
</dbReference>
<reference evidence="9 10" key="1">
    <citation type="journal article" date="2016" name="Environ. Microbiol.">
        <title>Genomic resolution of a cold subsurface aquifer community provides metabolic insights for novel microbes adapted to high CO concentrations.</title>
        <authorList>
            <person name="Probst A.J."/>
            <person name="Castelle C.J."/>
            <person name="Singh A."/>
            <person name="Brown C.T."/>
            <person name="Anantharaman K."/>
            <person name="Sharon I."/>
            <person name="Hug L.A."/>
            <person name="Burstein D."/>
            <person name="Emerson J.B."/>
            <person name="Thomas B.C."/>
            <person name="Banfield J.F."/>
        </authorList>
    </citation>
    <scope>NUCLEOTIDE SEQUENCE [LARGE SCALE GENOMIC DNA]</scope>
    <source>
        <strain evidence="9">CG1_02_38_46</strain>
    </source>
</reference>
<proteinExistence type="inferred from homology"/>
<name>A0A1J4SDP1_9BACT</name>
<dbReference type="Proteomes" id="UP000182278">
    <property type="component" value="Unassembled WGS sequence"/>
</dbReference>
<evidence type="ECO:0000313" key="9">
    <source>
        <dbReference type="EMBL" id="OIN97561.1"/>
    </source>
</evidence>
<keyword evidence="4 7" id="KW-0812">Transmembrane</keyword>
<dbReference type="STRING" id="1817893.AUJ66_02820"/>
<comment type="subcellular location">
    <subcellularLocation>
        <location evidence="1 7">Cell membrane</location>
        <topology evidence="1 7">Multi-pass membrane protein</topology>
    </subcellularLocation>
</comment>
<feature type="transmembrane region" description="Helical" evidence="7">
    <location>
        <begin position="9"/>
        <end position="30"/>
    </location>
</feature>
<feature type="transmembrane region" description="Helical" evidence="7">
    <location>
        <begin position="106"/>
        <end position="124"/>
    </location>
</feature>